<evidence type="ECO:0008006" key="4">
    <source>
        <dbReference type="Google" id="ProtNLM"/>
    </source>
</evidence>
<name>A0ABR1RD85_9PEZI</name>
<dbReference type="InterPro" id="IPR006461">
    <property type="entry name" value="PLAC_motif_containing"/>
</dbReference>
<reference evidence="2 3" key="1">
    <citation type="submission" date="2023-01" db="EMBL/GenBank/DDBJ databases">
        <title>Analysis of 21 Apiospora genomes using comparative genomics revels a genus with tremendous synthesis potential of carbohydrate active enzymes and secondary metabolites.</title>
        <authorList>
            <person name="Sorensen T."/>
        </authorList>
    </citation>
    <scope>NUCLEOTIDE SEQUENCE [LARGE SCALE GENOMIC DNA]</scope>
    <source>
        <strain evidence="2 3">CBS 20057</strain>
    </source>
</reference>
<dbReference type="EMBL" id="JAQQWI010000016">
    <property type="protein sequence ID" value="KAK8008193.1"/>
    <property type="molecule type" value="Genomic_DNA"/>
</dbReference>
<protein>
    <recommendedName>
        <fullName evidence="4">PLAC8 family protein</fullName>
    </recommendedName>
</protein>
<proteinExistence type="predicted"/>
<dbReference type="NCBIfam" id="TIGR01571">
    <property type="entry name" value="A_thal_Cys_rich"/>
    <property type="match status" value="1"/>
</dbReference>
<keyword evidence="3" id="KW-1185">Reference proteome</keyword>
<dbReference type="Proteomes" id="UP001396898">
    <property type="component" value="Unassembled WGS sequence"/>
</dbReference>
<gene>
    <name evidence="2" type="ORF">PG991_010744</name>
</gene>
<organism evidence="2 3">
    <name type="scientific">Apiospora marii</name>
    <dbReference type="NCBI Taxonomy" id="335849"/>
    <lineage>
        <taxon>Eukaryota</taxon>
        <taxon>Fungi</taxon>
        <taxon>Dikarya</taxon>
        <taxon>Ascomycota</taxon>
        <taxon>Pezizomycotina</taxon>
        <taxon>Sordariomycetes</taxon>
        <taxon>Xylariomycetidae</taxon>
        <taxon>Amphisphaeriales</taxon>
        <taxon>Apiosporaceae</taxon>
        <taxon>Apiospora</taxon>
    </lineage>
</organism>
<evidence type="ECO:0000313" key="2">
    <source>
        <dbReference type="EMBL" id="KAK8008193.1"/>
    </source>
</evidence>
<sequence>MHPGTPAPPPAIYQVPHPMPPPSPAPVMQFADVKQPQPVVMQQQYPGIPTVGSPPPPFQQQHPTQQMVGPVQPAPAATMPVYNQAQSPAHGHGAHLMFMACFCPCIVFGKTRARLRDPSMATYDTVNSDCAIWSVLNLCGFSWIYQWTSRKEIRARYAIKGDSAEDAMLTLCCPVCALVQEEKEVVRRTAQQAVQQPPPTGYMAQPPMHMSPMQVQMQMQSPQ</sequence>
<dbReference type="Pfam" id="PF04749">
    <property type="entry name" value="PLAC8"/>
    <property type="match status" value="1"/>
</dbReference>
<feature type="region of interest" description="Disordered" evidence="1">
    <location>
        <begin position="1"/>
        <end position="20"/>
    </location>
</feature>
<dbReference type="PANTHER" id="PTHR15907">
    <property type="entry name" value="DUF614 FAMILY PROTEIN-RELATED"/>
    <property type="match status" value="1"/>
</dbReference>
<accession>A0ABR1RD85</accession>
<comment type="caution">
    <text evidence="2">The sequence shown here is derived from an EMBL/GenBank/DDBJ whole genome shotgun (WGS) entry which is preliminary data.</text>
</comment>
<evidence type="ECO:0000313" key="3">
    <source>
        <dbReference type="Proteomes" id="UP001396898"/>
    </source>
</evidence>
<evidence type="ECO:0000256" key="1">
    <source>
        <dbReference type="SAM" id="MobiDB-lite"/>
    </source>
</evidence>